<feature type="binding site" evidence="12">
    <location>
        <position position="420"/>
    </location>
    <ligand>
        <name>Zn(2+)</name>
        <dbReference type="ChEBI" id="CHEBI:29105"/>
    </ligand>
</feature>
<feature type="binding site" evidence="12">
    <location>
        <position position="304"/>
    </location>
    <ligand>
        <name>NAD(+)</name>
        <dbReference type="ChEBI" id="CHEBI:57540"/>
    </ligand>
</feature>
<evidence type="ECO:0000256" key="12">
    <source>
        <dbReference type="HAMAP-Rule" id="MF_01588"/>
    </source>
</evidence>
<keyword evidence="3 12" id="KW-0235">DNA replication</keyword>
<dbReference type="SUPFAM" id="SSF50249">
    <property type="entry name" value="Nucleic acid-binding proteins"/>
    <property type="match status" value="1"/>
</dbReference>
<dbReference type="PANTHER" id="PTHR23389:SF9">
    <property type="entry name" value="DNA LIGASE"/>
    <property type="match status" value="1"/>
</dbReference>
<comment type="similarity">
    <text evidence="12">Belongs to the NAD-dependent DNA ligase family. LigA subfamily.</text>
</comment>
<evidence type="ECO:0000256" key="3">
    <source>
        <dbReference type="ARBA" id="ARBA00022705"/>
    </source>
</evidence>
<dbReference type="InterPro" id="IPR004150">
    <property type="entry name" value="NAD_DNA_ligase_OB"/>
</dbReference>
<feature type="binding site" evidence="12">
    <location>
        <position position="328"/>
    </location>
    <ligand>
        <name>NAD(+)</name>
        <dbReference type="ChEBI" id="CHEBI:57540"/>
    </ligand>
</feature>
<dbReference type="Pfam" id="PF03120">
    <property type="entry name" value="OB_DNA_ligase"/>
    <property type="match status" value="1"/>
</dbReference>
<dbReference type="InterPro" id="IPR004149">
    <property type="entry name" value="Znf_DNAligase_C4"/>
</dbReference>
<dbReference type="InterPro" id="IPR033136">
    <property type="entry name" value="DNA_ligase_CS"/>
</dbReference>
<comment type="caution">
    <text evidence="15">The sequence shown here is derived from an EMBL/GenBank/DDBJ whole genome shotgun (WGS) entry which is preliminary data.</text>
</comment>
<comment type="catalytic activity">
    <reaction evidence="11 12 13">
        <text>NAD(+) + (deoxyribonucleotide)n-3'-hydroxyl + 5'-phospho-(deoxyribonucleotide)m = (deoxyribonucleotide)n+m + AMP + beta-nicotinamide D-nucleotide.</text>
        <dbReference type="EC" id="6.5.1.2"/>
    </reaction>
</comment>
<dbReference type="InterPro" id="IPR041663">
    <property type="entry name" value="DisA/LigA_HHH"/>
</dbReference>
<evidence type="ECO:0000259" key="14">
    <source>
        <dbReference type="PROSITE" id="PS50172"/>
    </source>
</evidence>
<dbReference type="InterPro" id="IPR001679">
    <property type="entry name" value="DNA_ligase"/>
</dbReference>
<dbReference type="PROSITE" id="PS01056">
    <property type="entry name" value="DNA_LIGASE_N2"/>
    <property type="match status" value="1"/>
</dbReference>
<feature type="binding site" evidence="12">
    <location>
        <position position="123"/>
    </location>
    <ligand>
        <name>NAD(+)</name>
        <dbReference type="ChEBI" id="CHEBI:57540"/>
    </ligand>
</feature>
<dbReference type="SUPFAM" id="SSF56091">
    <property type="entry name" value="DNA ligase/mRNA capping enzyme, catalytic domain"/>
    <property type="match status" value="1"/>
</dbReference>
<keyword evidence="8 12" id="KW-0520">NAD</keyword>
<evidence type="ECO:0000256" key="4">
    <source>
        <dbReference type="ARBA" id="ARBA00022723"/>
    </source>
</evidence>
<evidence type="ECO:0000256" key="6">
    <source>
        <dbReference type="ARBA" id="ARBA00022833"/>
    </source>
</evidence>
<dbReference type="InterPro" id="IPR036420">
    <property type="entry name" value="BRCT_dom_sf"/>
</dbReference>
<dbReference type="Pfam" id="PF00533">
    <property type="entry name" value="BRCT"/>
    <property type="match status" value="1"/>
</dbReference>
<dbReference type="GO" id="GO:0003911">
    <property type="term" value="F:DNA ligase (NAD+) activity"/>
    <property type="evidence" value="ECO:0007669"/>
    <property type="project" value="UniProtKB-EC"/>
</dbReference>
<feature type="binding site" evidence="12">
    <location>
        <position position="182"/>
    </location>
    <ligand>
        <name>NAD(+)</name>
        <dbReference type="ChEBI" id="CHEBI:57540"/>
    </ligand>
</feature>
<evidence type="ECO:0000256" key="5">
    <source>
        <dbReference type="ARBA" id="ARBA00022763"/>
    </source>
</evidence>
<name>A0ABX1CU49_9SPHN</name>
<gene>
    <name evidence="12 15" type="primary">ligA</name>
    <name evidence="15" type="ORF">HBH26_14570</name>
</gene>
<dbReference type="HAMAP" id="MF_01588">
    <property type="entry name" value="DNA_ligase_A"/>
    <property type="match status" value="1"/>
</dbReference>
<dbReference type="SUPFAM" id="SSF47781">
    <property type="entry name" value="RuvA domain 2-like"/>
    <property type="match status" value="1"/>
</dbReference>
<dbReference type="EC" id="6.5.1.2" evidence="12 13"/>
<evidence type="ECO:0000256" key="13">
    <source>
        <dbReference type="RuleBase" id="RU000618"/>
    </source>
</evidence>
<evidence type="ECO:0000256" key="1">
    <source>
        <dbReference type="ARBA" id="ARBA00004067"/>
    </source>
</evidence>
<keyword evidence="6 12" id="KW-0862">Zinc</keyword>
<dbReference type="InterPro" id="IPR001357">
    <property type="entry name" value="BRCT_dom"/>
</dbReference>
<dbReference type="Gene3D" id="1.10.150.20">
    <property type="entry name" value="5' to 3' exonuclease, C-terminal subdomain"/>
    <property type="match status" value="2"/>
</dbReference>
<dbReference type="SUPFAM" id="SSF52113">
    <property type="entry name" value="BRCT domain"/>
    <property type="match status" value="1"/>
</dbReference>
<feature type="binding site" evidence="12">
    <location>
        <position position="146"/>
    </location>
    <ligand>
        <name>NAD(+)</name>
        <dbReference type="ChEBI" id="CHEBI:57540"/>
    </ligand>
</feature>
<dbReference type="NCBIfam" id="NF005932">
    <property type="entry name" value="PRK07956.1"/>
    <property type="match status" value="1"/>
</dbReference>
<dbReference type="SMART" id="SM00292">
    <property type="entry name" value="BRCT"/>
    <property type="match status" value="1"/>
</dbReference>
<feature type="binding site" evidence="12">
    <location>
        <position position="444"/>
    </location>
    <ligand>
        <name>Zn(2+)</name>
        <dbReference type="ChEBI" id="CHEBI:29105"/>
    </ligand>
</feature>
<dbReference type="Pfam" id="PF12826">
    <property type="entry name" value="HHH_2"/>
    <property type="match status" value="1"/>
</dbReference>
<comment type="function">
    <text evidence="1 12">DNA ligase that catalyzes the formation of phosphodiester linkages between 5'-phosphoryl and 3'-hydroxyl groups in double-stranded DNA using NAD as a coenzyme and as the energy source for the reaction. It is essential for DNA replication and repair of damaged DNA.</text>
</comment>
<dbReference type="Gene3D" id="6.20.10.30">
    <property type="match status" value="1"/>
</dbReference>
<feature type="binding site" evidence="12">
    <location>
        <begin position="89"/>
        <end position="90"/>
    </location>
    <ligand>
        <name>NAD(+)</name>
        <dbReference type="ChEBI" id="CHEBI:57540"/>
    </ligand>
</feature>
<dbReference type="SMART" id="SM00532">
    <property type="entry name" value="LIGANc"/>
    <property type="match status" value="1"/>
</dbReference>
<dbReference type="Gene3D" id="1.10.287.610">
    <property type="entry name" value="Helix hairpin bin"/>
    <property type="match status" value="1"/>
</dbReference>
<feature type="binding site" evidence="12">
    <location>
        <position position="423"/>
    </location>
    <ligand>
        <name>Zn(2+)</name>
        <dbReference type="ChEBI" id="CHEBI:29105"/>
    </ligand>
</feature>
<comment type="caution">
    <text evidence="12">Lacks conserved residue(s) required for the propagation of feature annotation.</text>
</comment>
<dbReference type="Gene3D" id="3.30.470.30">
    <property type="entry name" value="DNA ligase/mRNA capping enzyme"/>
    <property type="match status" value="1"/>
</dbReference>
<dbReference type="PANTHER" id="PTHR23389">
    <property type="entry name" value="CHROMOSOME TRANSMISSION FIDELITY FACTOR 18"/>
    <property type="match status" value="1"/>
</dbReference>
<comment type="cofactor">
    <cofactor evidence="12">
        <name>Mg(2+)</name>
        <dbReference type="ChEBI" id="CHEBI:18420"/>
    </cofactor>
    <cofactor evidence="12">
        <name>Mn(2+)</name>
        <dbReference type="ChEBI" id="CHEBI:29035"/>
    </cofactor>
</comment>
<dbReference type="Pfam" id="PF03119">
    <property type="entry name" value="DNA_ligase_ZBD"/>
    <property type="match status" value="1"/>
</dbReference>
<feature type="binding site" evidence="12">
    <location>
        <begin position="40"/>
        <end position="44"/>
    </location>
    <ligand>
        <name>NAD(+)</name>
        <dbReference type="ChEBI" id="CHEBI:57540"/>
    </ligand>
</feature>
<dbReference type="InterPro" id="IPR012340">
    <property type="entry name" value="NA-bd_OB-fold"/>
</dbReference>
<keyword evidence="16" id="KW-1185">Reference proteome</keyword>
<keyword evidence="10 12" id="KW-0464">Manganese</keyword>
<dbReference type="PROSITE" id="PS01055">
    <property type="entry name" value="DNA_LIGASE_N1"/>
    <property type="match status" value="1"/>
</dbReference>
<dbReference type="RefSeq" id="WP_168135370.1">
    <property type="nucleotide sequence ID" value="NZ_JAAVJH010000010.1"/>
</dbReference>
<keyword evidence="5 12" id="KW-0227">DNA damage</keyword>
<evidence type="ECO:0000256" key="11">
    <source>
        <dbReference type="ARBA" id="ARBA00034005"/>
    </source>
</evidence>
<keyword evidence="7 12" id="KW-0460">Magnesium</keyword>
<dbReference type="Gene3D" id="3.40.50.10190">
    <property type="entry name" value="BRCT domain"/>
    <property type="match status" value="1"/>
</dbReference>
<feature type="active site" description="N6-AMP-lysine intermediate" evidence="12">
    <location>
        <position position="125"/>
    </location>
</feature>
<dbReference type="InterPro" id="IPR018239">
    <property type="entry name" value="DNA_ligase_AS"/>
</dbReference>
<dbReference type="InterPro" id="IPR013840">
    <property type="entry name" value="DNAligase_N"/>
</dbReference>
<evidence type="ECO:0000256" key="9">
    <source>
        <dbReference type="ARBA" id="ARBA00023204"/>
    </source>
</evidence>
<evidence type="ECO:0000256" key="10">
    <source>
        <dbReference type="ARBA" id="ARBA00023211"/>
    </source>
</evidence>
<dbReference type="CDD" id="cd17748">
    <property type="entry name" value="BRCT_DNA_ligase_like"/>
    <property type="match status" value="1"/>
</dbReference>
<dbReference type="InterPro" id="IPR013839">
    <property type="entry name" value="DNAligase_adenylation"/>
</dbReference>
<dbReference type="PROSITE" id="PS50172">
    <property type="entry name" value="BRCT"/>
    <property type="match status" value="1"/>
</dbReference>
<organism evidence="15 16">
    <name type="scientific">Sphingomonas corticis</name>
    <dbReference type="NCBI Taxonomy" id="2722791"/>
    <lineage>
        <taxon>Bacteria</taxon>
        <taxon>Pseudomonadati</taxon>
        <taxon>Pseudomonadota</taxon>
        <taxon>Alphaproteobacteria</taxon>
        <taxon>Sphingomonadales</taxon>
        <taxon>Sphingomonadaceae</taxon>
        <taxon>Sphingomonas</taxon>
    </lineage>
</organism>
<evidence type="ECO:0000313" key="16">
    <source>
        <dbReference type="Proteomes" id="UP000732399"/>
    </source>
</evidence>
<sequence>MTLPLPATDDQAAAELAKLAAEIAYHNRAYHTDDAPEISDADYDALVRRNGAIEAKFPHLVRADSPGRQVGAAPAAHLAKVAHARPMMSLDNAFSDEEVAEFVARVRRFLKLPADEPVALTAEPKIDGLSCSLRYEDRRLVRALTRGDGAVGEDVTANVRTIDDIPATLPADAPELFEVRGEVYMAKAAFAALNARLLAEAEGTGKEARQFANPRNAAAGSLRQKDAAVTAGRPLRFLAHGWGETSALPADTQAGVVDALRGWGFPIADAFARCEGAEAALAVYREIERQRADLPFDIDGVVYKVDRLDWQARLGSVGRAPRWAIAHKFPAERAETTLETIDIQVGRTGKLTPVARLTPVTVGGVVVTNATLHNRDEIARLDAREGDRVRLQRAGDVIPQIVEVLPRDADRPVFAFPDHCPICGSEAVAEEGEVDVRCTGGLICPAQRLERLKHFVSRGALDIDGLGEKTLTEFLDLGWIAEPADIFRLSAHRDDLVGREGWQAKSVDALLAAVEARREPDAARLLFGLGIRHVGIVTARDLLRHYVTLPALATLADRIIALRDETPAVLGESEARHRTRLDKAIAETIAVENVGAAVGHALADFFHEAHNRAVFDDLLALVSPPPFVVATQASEVSGKTVVFTGTLETLSRDEAKAQAEALGARVAGSVSAKTDLVVAGPGAGSKAKKAADLGIRVVDEAGWQAIVAAAGA</sequence>
<accession>A0ABX1CU49</accession>
<keyword evidence="4 12" id="KW-0479">Metal-binding</keyword>
<evidence type="ECO:0000256" key="8">
    <source>
        <dbReference type="ARBA" id="ARBA00023027"/>
    </source>
</evidence>
<feature type="domain" description="BRCT" evidence="14">
    <location>
        <begin position="631"/>
        <end position="700"/>
    </location>
</feature>
<reference evidence="15 16" key="1">
    <citation type="submission" date="2020-03" db="EMBL/GenBank/DDBJ databases">
        <authorList>
            <person name="Wang L."/>
            <person name="He N."/>
            <person name="Li Y."/>
            <person name="Fang Y."/>
            <person name="Zhang F."/>
        </authorList>
    </citation>
    <scope>NUCLEOTIDE SEQUENCE [LARGE SCALE GENOMIC DNA]</scope>
    <source>
        <strain evidence="15 16">36D10-4-7</strain>
    </source>
</reference>
<dbReference type="NCBIfam" id="TIGR00575">
    <property type="entry name" value="dnlj"/>
    <property type="match status" value="1"/>
</dbReference>
<keyword evidence="2 12" id="KW-0436">Ligase</keyword>
<dbReference type="CDD" id="cd00114">
    <property type="entry name" value="LIGANc"/>
    <property type="match status" value="1"/>
</dbReference>
<protein>
    <recommendedName>
        <fullName evidence="12 13">DNA ligase</fullName>
        <ecNumber evidence="12 13">6.5.1.2</ecNumber>
    </recommendedName>
    <alternativeName>
        <fullName evidence="12">Polydeoxyribonucleotide synthase [NAD(+)]</fullName>
    </alternativeName>
</protein>
<dbReference type="Gene3D" id="2.40.50.140">
    <property type="entry name" value="Nucleic acid-binding proteins"/>
    <property type="match status" value="1"/>
</dbReference>
<evidence type="ECO:0000313" key="15">
    <source>
        <dbReference type="EMBL" id="NJR79810.1"/>
    </source>
</evidence>
<dbReference type="Proteomes" id="UP000732399">
    <property type="component" value="Unassembled WGS sequence"/>
</dbReference>
<proteinExistence type="inferred from homology"/>
<dbReference type="PIRSF" id="PIRSF001604">
    <property type="entry name" value="LigA"/>
    <property type="match status" value="1"/>
</dbReference>
<dbReference type="InterPro" id="IPR010994">
    <property type="entry name" value="RuvA_2-like"/>
</dbReference>
<keyword evidence="9 12" id="KW-0234">DNA repair</keyword>
<dbReference type="Pfam" id="PF01653">
    <property type="entry name" value="DNA_ligase_aden"/>
    <property type="match status" value="1"/>
</dbReference>
<evidence type="ECO:0000256" key="2">
    <source>
        <dbReference type="ARBA" id="ARBA00022598"/>
    </source>
</evidence>
<evidence type="ECO:0000256" key="7">
    <source>
        <dbReference type="ARBA" id="ARBA00022842"/>
    </source>
</evidence>
<dbReference type="EMBL" id="JAAVJH010000010">
    <property type="protein sequence ID" value="NJR79810.1"/>
    <property type="molecule type" value="Genomic_DNA"/>
</dbReference>